<evidence type="ECO:0000256" key="2">
    <source>
        <dbReference type="ARBA" id="ARBA00039785"/>
    </source>
</evidence>
<dbReference type="Pfam" id="PF01266">
    <property type="entry name" value="DAO"/>
    <property type="match status" value="1"/>
</dbReference>
<keyword evidence="1" id="KW-0560">Oxidoreductase</keyword>
<dbReference type="InterPro" id="IPR006076">
    <property type="entry name" value="FAD-dep_OxRdtase"/>
</dbReference>
<evidence type="ECO:0000256" key="1">
    <source>
        <dbReference type="ARBA" id="ARBA00023002"/>
    </source>
</evidence>
<keyword evidence="7" id="KW-1185">Reference proteome</keyword>
<comment type="function">
    <text evidence="3">Required for the assembly of the mitochondrial membrane respiratory chain NADH dehydrogenase (Complex I). Involved in mid-late stages of complex I assembly.</text>
</comment>
<evidence type="ECO:0000313" key="7">
    <source>
        <dbReference type="Proteomes" id="UP001642484"/>
    </source>
</evidence>
<sequence>FSEPPVSYLSNSQTTQQFGPPKEISPNPLRFSTECYRDFFVDTALVPFMSRSVSLLEELAETDDAINLNRRGYCFFAGSDAGTKALERFGVQASSFGAGPLRRHDGSAGRGLAEYERSPANGFRGPTGLDLVYGPELIQEIYPFVTSKAQVMLHARRCGWLDAQALGRAMLTASGGQVLRGEVVGFDTHQGAVTAVQVQQNDGVAVSLKCDAFVNAAGAWMERVNKLLEAPPLPLKNEVHAKVILNDVQGVIPQTAPFMVWRDQVDLDWEEDMKEFLLELDDTATGGMVNSASWLAKQPGGQHLRPCGNGRVLLLWEHLHRHVPVPEDPEMPISDFLEMYPELCVRGLKEMVPGLGGYVEGLGKDTSVDGGYYTVMPDGRPLVSPHGASNAYVCGGMGTYGLMGSPAAGELLAMHLLQEPLPSYADACLWPRRSVPEEEVIDLLDESS</sequence>
<feature type="compositionally biased region" description="Polar residues" evidence="4">
    <location>
        <begin position="8"/>
        <end position="18"/>
    </location>
</feature>
<dbReference type="Gene3D" id="3.30.9.10">
    <property type="entry name" value="D-Amino Acid Oxidase, subunit A, domain 2"/>
    <property type="match status" value="1"/>
</dbReference>
<evidence type="ECO:0000259" key="5">
    <source>
        <dbReference type="Pfam" id="PF01266"/>
    </source>
</evidence>
<dbReference type="InterPro" id="IPR036188">
    <property type="entry name" value="FAD/NAD-bd_sf"/>
</dbReference>
<evidence type="ECO:0000256" key="4">
    <source>
        <dbReference type="SAM" id="MobiDB-lite"/>
    </source>
</evidence>
<accession>A0ABP0PP00</accession>
<dbReference type="Proteomes" id="UP001642484">
    <property type="component" value="Unassembled WGS sequence"/>
</dbReference>
<dbReference type="PANTHER" id="PTHR13847">
    <property type="entry name" value="SARCOSINE DEHYDROGENASE-RELATED"/>
    <property type="match status" value="1"/>
</dbReference>
<dbReference type="PANTHER" id="PTHR13847:SF287">
    <property type="entry name" value="FAD-DEPENDENT OXIDOREDUCTASE DOMAIN-CONTAINING PROTEIN 1"/>
    <property type="match status" value="1"/>
</dbReference>
<evidence type="ECO:0000313" key="6">
    <source>
        <dbReference type="EMBL" id="CAK9077506.1"/>
    </source>
</evidence>
<feature type="non-terminal residue" evidence="6">
    <location>
        <position position="1"/>
    </location>
</feature>
<comment type="caution">
    <text evidence="6">The sequence shown here is derived from an EMBL/GenBank/DDBJ whole genome shotgun (WGS) entry which is preliminary data.</text>
</comment>
<dbReference type="Gene3D" id="3.50.50.60">
    <property type="entry name" value="FAD/NAD(P)-binding domain"/>
    <property type="match status" value="1"/>
</dbReference>
<feature type="region of interest" description="Disordered" evidence="4">
    <location>
        <begin position="1"/>
        <end position="26"/>
    </location>
</feature>
<protein>
    <recommendedName>
        <fullName evidence="2">FAD-dependent oxidoreductase domain-containing protein 1</fullName>
    </recommendedName>
</protein>
<dbReference type="SUPFAM" id="SSF51905">
    <property type="entry name" value="FAD/NAD(P)-binding domain"/>
    <property type="match status" value="1"/>
</dbReference>
<dbReference type="EMBL" id="CAXAMN010023428">
    <property type="protein sequence ID" value="CAK9077506.1"/>
    <property type="molecule type" value="Genomic_DNA"/>
</dbReference>
<evidence type="ECO:0000256" key="3">
    <source>
        <dbReference type="ARBA" id="ARBA00046185"/>
    </source>
</evidence>
<name>A0ABP0PP00_9DINO</name>
<gene>
    <name evidence="6" type="ORF">CCMP2556_LOCUS38219</name>
</gene>
<feature type="domain" description="FAD dependent oxidoreductase" evidence="5">
    <location>
        <begin position="43"/>
        <end position="238"/>
    </location>
</feature>
<proteinExistence type="predicted"/>
<organism evidence="6 7">
    <name type="scientific">Durusdinium trenchii</name>
    <dbReference type="NCBI Taxonomy" id="1381693"/>
    <lineage>
        <taxon>Eukaryota</taxon>
        <taxon>Sar</taxon>
        <taxon>Alveolata</taxon>
        <taxon>Dinophyceae</taxon>
        <taxon>Suessiales</taxon>
        <taxon>Symbiodiniaceae</taxon>
        <taxon>Durusdinium</taxon>
    </lineage>
</organism>
<reference evidence="6 7" key="1">
    <citation type="submission" date="2024-02" db="EMBL/GenBank/DDBJ databases">
        <authorList>
            <person name="Chen Y."/>
            <person name="Shah S."/>
            <person name="Dougan E. K."/>
            <person name="Thang M."/>
            <person name="Chan C."/>
        </authorList>
    </citation>
    <scope>NUCLEOTIDE SEQUENCE [LARGE SCALE GENOMIC DNA]</scope>
</reference>